<dbReference type="Proteomes" id="UP000295414">
    <property type="component" value="Unassembled WGS sequence"/>
</dbReference>
<name>A0A4R3N158_9GAMM</name>
<dbReference type="EMBL" id="SMAP01000009">
    <property type="protein sequence ID" value="TCT21636.1"/>
    <property type="molecule type" value="Genomic_DNA"/>
</dbReference>
<sequence length="100" mass="10418">MRLPSSRQLLVCLALTGAFGPVAAADMRHPAPDSTPPTDPVPAQIDRLDEVDIDGAVAASHPARAPKPKAAPAVPARGGNSGGDRMLPSRFHSFLPGMFR</sequence>
<evidence type="ECO:0000256" key="2">
    <source>
        <dbReference type="SAM" id="SignalP"/>
    </source>
</evidence>
<feature type="chain" id="PRO_5020573253" evidence="2">
    <location>
        <begin position="25"/>
        <end position="100"/>
    </location>
</feature>
<accession>A0A4R3N158</accession>
<proteinExistence type="predicted"/>
<dbReference type="OrthoDB" id="6028468at2"/>
<organism evidence="3 4">
    <name type="scientific">Thermomonas haemolytica</name>
    <dbReference type="NCBI Taxonomy" id="141949"/>
    <lineage>
        <taxon>Bacteria</taxon>
        <taxon>Pseudomonadati</taxon>
        <taxon>Pseudomonadota</taxon>
        <taxon>Gammaproteobacteria</taxon>
        <taxon>Lysobacterales</taxon>
        <taxon>Lysobacteraceae</taxon>
        <taxon>Thermomonas</taxon>
    </lineage>
</organism>
<dbReference type="RefSeq" id="WP_114960743.1">
    <property type="nucleotide sequence ID" value="NZ_MSZW01000003.1"/>
</dbReference>
<feature type="signal peptide" evidence="2">
    <location>
        <begin position="1"/>
        <end position="24"/>
    </location>
</feature>
<keyword evidence="2" id="KW-0732">Signal</keyword>
<protein>
    <submittedName>
        <fullName evidence="3">Uncharacterized protein</fullName>
    </submittedName>
</protein>
<evidence type="ECO:0000313" key="4">
    <source>
        <dbReference type="Proteomes" id="UP000295414"/>
    </source>
</evidence>
<gene>
    <name evidence="3" type="ORF">EDC34_10956</name>
</gene>
<reference evidence="3 4" key="1">
    <citation type="submission" date="2019-03" db="EMBL/GenBank/DDBJ databases">
        <title>Genomic Encyclopedia of Type Strains, Phase IV (KMG-IV): sequencing the most valuable type-strain genomes for metagenomic binning, comparative biology and taxonomic classification.</title>
        <authorList>
            <person name="Goeker M."/>
        </authorList>
    </citation>
    <scope>NUCLEOTIDE SEQUENCE [LARGE SCALE GENOMIC DNA]</scope>
    <source>
        <strain evidence="3 4">DSM 13605</strain>
    </source>
</reference>
<comment type="caution">
    <text evidence="3">The sequence shown here is derived from an EMBL/GenBank/DDBJ whole genome shotgun (WGS) entry which is preliminary data.</text>
</comment>
<keyword evidence="4" id="KW-1185">Reference proteome</keyword>
<evidence type="ECO:0000256" key="1">
    <source>
        <dbReference type="SAM" id="MobiDB-lite"/>
    </source>
</evidence>
<dbReference type="AlphaFoldDB" id="A0A4R3N158"/>
<feature type="compositionally biased region" description="Low complexity" evidence="1">
    <location>
        <begin position="58"/>
        <end position="76"/>
    </location>
</feature>
<evidence type="ECO:0000313" key="3">
    <source>
        <dbReference type="EMBL" id="TCT21636.1"/>
    </source>
</evidence>
<feature type="region of interest" description="Disordered" evidence="1">
    <location>
        <begin position="55"/>
        <end position="87"/>
    </location>
</feature>